<keyword evidence="2" id="KW-0460">Magnesium</keyword>
<dbReference type="Gene3D" id="3.40.50.1000">
    <property type="entry name" value="HAD superfamily/HAD-like"/>
    <property type="match status" value="1"/>
</dbReference>
<dbReference type="EMBL" id="CP065425">
    <property type="protein sequence ID" value="QQZ09311.1"/>
    <property type="molecule type" value="Genomic_DNA"/>
</dbReference>
<dbReference type="Proteomes" id="UP000595691">
    <property type="component" value="Chromosome"/>
</dbReference>
<proteinExistence type="predicted"/>
<accession>A0ABX7E252</accession>
<dbReference type="Pfam" id="PF00702">
    <property type="entry name" value="Hydrolase"/>
    <property type="match status" value="1"/>
</dbReference>
<organism evidence="3 4">
    <name type="scientific">Heyndrickxia vini</name>
    <dbReference type="NCBI Taxonomy" id="1476025"/>
    <lineage>
        <taxon>Bacteria</taxon>
        <taxon>Bacillati</taxon>
        <taxon>Bacillota</taxon>
        <taxon>Bacilli</taxon>
        <taxon>Bacillales</taxon>
        <taxon>Bacillaceae</taxon>
        <taxon>Heyndrickxia</taxon>
    </lineage>
</organism>
<evidence type="ECO:0000313" key="4">
    <source>
        <dbReference type="Proteomes" id="UP000595691"/>
    </source>
</evidence>
<evidence type="ECO:0000313" key="3">
    <source>
        <dbReference type="EMBL" id="QQZ09311.1"/>
    </source>
</evidence>
<dbReference type="InterPro" id="IPR023214">
    <property type="entry name" value="HAD_sf"/>
</dbReference>
<reference evidence="3 4" key="1">
    <citation type="submission" date="2020-11" db="EMBL/GenBank/DDBJ databases">
        <title>Taxonomic evaluation of the Bacillus sporothermodurans group of bacteria based on whole genome sequences.</title>
        <authorList>
            <person name="Fiedler G."/>
            <person name="Herbstmann A.-D."/>
            <person name="Doll E."/>
            <person name="Wenning M."/>
            <person name="Brinks E."/>
            <person name="Kabisch J."/>
            <person name="Breitenwieser F."/>
            <person name="Lappann M."/>
            <person name="Boehnlein C."/>
            <person name="Franz C."/>
        </authorList>
    </citation>
    <scope>NUCLEOTIDE SEQUENCE [LARGE SCALE GENOMIC DNA]</scope>
    <source>
        <strain evidence="3 4">JCM 19841</strain>
    </source>
</reference>
<gene>
    <name evidence="3" type="ORF">I5776_20510</name>
</gene>
<dbReference type="SUPFAM" id="SSF56784">
    <property type="entry name" value="HAD-like"/>
    <property type="match status" value="1"/>
</dbReference>
<dbReference type="InterPro" id="IPR036412">
    <property type="entry name" value="HAD-like_sf"/>
</dbReference>
<keyword evidence="4" id="KW-1185">Reference proteome</keyword>
<protein>
    <submittedName>
        <fullName evidence="3">HAD family hydrolase</fullName>
    </submittedName>
</protein>
<dbReference type="InterPro" id="IPR050155">
    <property type="entry name" value="HAD-like_hydrolase_sf"/>
</dbReference>
<keyword evidence="1 3" id="KW-0378">Hydrolase</keyword>
<dbReference type="RefSeq" id="WP_202778326.1">
    <property type="nucleotide sequence ID" value="NZ_CP065425.1"/>
</dbReference>
<sequence length="277" mass="31943">MEKVKVMVFDLDGTLYEDTHHFDYYANKLCEKLGIEKQELFKKDYEAILTGEHALKMGTVFDADHDLILTHENGQVLQAHTWDGEPLSKHEVGKLYPKELQFNFHSMLSIGDLWWVPAAIARHYGIDNESAGLSFLETRQYMMTPEFQMKVVPGFKEILQRLSNSKKLVLLTNSPKRDSEVLLKKLGFDNLFDMLIFDGKKPLQTRDHLTGIKENYQVEYHEILCVGDNMMNEIFPAKQLGCQTILIDPHNISREVGADHIVPRLSMLVDTLITFEQ</sequence>
<dbReference type="GO" id="GO:0016787">
    <property type="term" value="F:hydrolase activity"/>
    <property type="evidence" value="ECO:0007669"/>
    <property type="project" value="UniProtKB-KW"/>
</dbReference>
<evidence type="ECO:0000256" key="1">
    <source>
        <dbReference type="ARBA" id="ARBA00022801"/>
    </source>
</evidence>
<name>A0ABX7E252_9BACI</name>
<dbReference type="CDD" id="cd01427">
    <property type="entry name" value="HAD_like"/>
    <property type="match status" value="1"/>
</dbReference>
<evidence type="ECO:0000256" key="2">
    <source>
        <dbReference type="ARBA" id="ARBA00022842"/>
    </source>
</evidence>
<dbReference type="PANTHER" id="PTHR43434">
    <property type="entry name" value="PHOSPHOGLYCOLATE PHOSPHATASE"/>
    <property type="match status" value="1"/>
</dbReference>
<dbReference type="PANTHER" id="PTHR43434:SF1">
    <property type="entry name" value="PHOSPHOGLYCOLATE PHOSPHATASE"/>
    <property type="match status" value="1"/>
</dbReference>